<name>A0ABR7S394_AQUAC</name>
<dbReference type="InterPro" id="IPR007801">
    <property type="entry name" value="MbnB/TglH/ChrH"/>
</dbReference>
<evidence type="ECO:0000313" key="2">
    <source>
        <dbReference type="Proteomes" id="UP000744555"/>
    </source>
</evidence>
<comment type="caution">
    <text evidence="1">The sequence shown here is derived from an EMBL/GenBank/DDBJ whole genome shotgun (WGS) entry which is preliminary data.</text>
</comment>
<dbReference type="Pfam" id="PF05114">
    <property type="entry name" value="MbnB_TglH_ChrH"/>
    <property type="match status" value="1"/>
</dbReference>
<reference evidence="1 2" key="1">
    <citation type="submission" date="2016-06" db="EMBL/GenBank/DDBJ databases">
        <authorList>
            <person name="Ramos C."/>
            <person name="Pintado A."/>
            <person name="Crespo-Gomez J.I."/>
        </authorList>
    </citation>
    <scope>NUCLEOTIDE SEQUENCE [LARGE SCALE GENOMIC DNA]</scope>
    <source>
        <strain evidence="1 2">AVO110</strain>
    </source>
</reference>
<evidence type="ECO:0000313" key="1">
    <source>
        <dbReference type="EMBL" id="MBC9251539.1"/>
    </source>
</evidence>
<dbReference type="SUPFAM" id="SSF51658">
    <property type="entry name" value="Xylose isomerase-like"/>
    <property type="match status" value="1"/>
</dbReference>
<dbReference type="Gene3D" id="3.20.20.150">
    <property type="entry name" value="Divalent-metal-dependent TIM barrel enzymes"/>
    <property type="match status" value="1"/>
</dbReference>
<protein>
    <submittedName>
        <fullName evidence="1">Uncharacterized protein</fullName>
    </submittedName>
</protein>
<accession>A0ABR7S394</accession>
<organism evidence="1 2">
    <name type="scientific">Aquipseudomonas alcaligenes</name>
    <name type="common">Pseudomonas alcaligenes</name>
    <dbReference type="NCBI Taxonomy" id="43263"/>
    <lineage>
        <taxon>Bacteria</taxon>
        <taxon>Pseudomonadati</taxon>
        <taxon>Pseudomonadota</taxon>
        <taxon>Gammaproteobacteria</taxon>
        <taxon>Pseudomonadales</taxon>
        <taxon>Pseudomonadaceae</taxon>
        <taxon>Aquipseudomonas</taxon>
    </lineage>
</organism>
<dbReference type="PANTHER" id="PTHR42194">
    <property type="entry name" value="UPF0276 PROTEIN HI_1600"/>
    <property type="match status" value="1"/>
</dbReference>
<dbReference type="InterPro" id="IPR036237">
    <property type="entry name" value="Xyl_isomerase-like_sf"/>
</dbReference>
<proteinExistence type="predicted"/>
<gene>
    <name evidence="1" type="ORF">A9179_14805</name>
</gene>
<dbReference type="Proteomes" id="UP000744555">
    <property type="component" value="Unassembled WGS sequence"/>
</dbReference>
<dbReference type="EMBL" id="LZEU01000001">
    <property type="protein sequence ID" value="MBC9251539.1"/>
    <property type="molecule type" value="Genomic_DNA"/>
</dbReference>
<dbReference type="NCBIfam" id="NF003818">
    <property type="entry name" value="PRK05409.1"/>
    <property type="match status" value="1"/>
</dbReference>
<keyword evidence="2" id="KW-1185">Reference proteome</keyword>
<dbReference type="PANTHER" id="PTHR42194:SF1">
    <property type="entry name" value="UPF0276 PROTEIN HI_1600"/>
    <property type="match status" value="1"/>
</dbReference>
<sequence>MTMPGFVSGAGLGLRRGLLAQLQDSAVGQVDFLEVAPENWIGIGGRFARQLRALSERLPFLCHGLSLNLGGYAPLDMALLKAIKAFLDEHGIRGYSEHLSACADEGQLYDLMPLPFSAESVQHVARRIRTVQEVLERPLIIENVSAYARLPGELDEASFVRAVLEEGDCALLLDINNVYVNGHNFAFDPQTYIAAMPSERIAYLHLAGHAERSPQLKVDTHGAPVCDPVWQLLDYAYRVHGVRPTLLERDFNFPPVAELYAEVAQIRALQQEPRP</sequence>